<dbReference type="Proteomes" id="UP001139648">
    <property type="component" value="Unassembled WGS sequence"/>
</dbReference>
<evidence type="ECO:0000313" key="4">
    <source>
        <dbReference type="EMBL" id="MCP2355537.1"/>
    </source>
</evidence>
<evidence type="ECO:0000256" key="2">
    <source>
        <dbReference type="ARBA" id="ARBA00022840"/>
    </source>
</evidence>
<dbReference type="AlphaFoldDB" id="A0A9X2JZQ6"/>
<dbReference type="GO" id="GO:0005524">
    <property type="term" value="F:ATP binding"/>
    <property type="evidence" value="ECO:0007669"/>
    <property type="project" value="UniProtKB-KW"/>
</dbReference>
<dbReference type="SUPFAM" id="SSF46894">
    <property type="entry name" value="C-terminal effector domain of the bipartite response regulators"/>
    <property type="match status" value="1"/>
</dbReference>
<dbReference type="Pfam" id="PF00196">
    <property type="entry name" value="GerE"/>
    <property type="match status" value="1"/>
</dbReference>
<evidence type="ECO:0000259" key="3">
    <source>
        <dbReference type="PROSITE" id="PS50043"/>
    </source>
</evidence>
<gene>
    <name evidence="4" type="ORF">HD597_002557</name>
</gene>
<dbReference type="InterPro" id="IPR036388">
    <property type="entry name" value="WH-like_DNA-bd_sf"/>
</dbReference>
<dbReference type="Pfam" id="PF13191">
    <property type="entry name" value="AAA_16"/>
    <property type="match status" value="1"/>
</dbReference>
<dbReference type="SUPFAM" id="SSF52540">
    <property type="entry name" value="P-loop containing nucleoside triphosphate hydrolases"/>
    <property type="match status" value="1"/>
</dbReference>
<name>A0A9X2JZQ6_9ACTN</name>
<dbReference type="RefSeq" id="WP_253742202.1">
    <property type="nucleotide sequence ID" value="NZ_BAABKA010000036.1"/>
</dbReference>
<keyword evidence="5" id="KW-1185">Reference proteome</keyword>
<dbReference type="PRINTS" id="PR00038">
    <property type="entry name" value="HTHLUXR"/>
</dbReference>
<dbReference type="InterPro" id="IPR000792">
    <property type="entry name" value="Tscrpt_reg_LuxR_C"/>
</dbReference>
<sequence>MASRDPKERLRGRQGECETLDQLVATVQSGHSAVLVVRGEAGIGKTALLEYARAAASGCRIARAAGVESEMELAFGGLHQLCAPFLGHLAHLPPPQREALATAFRLSAGAPPDRFLVGLAVLSLLADVADKEPLVCLVDDAQWLDRVSAQTLAFVARRLLAERIGLVFAVREPRLEDDLTGLPQLEVGRLSDGDARALLDSVVPGRLDARVRDRIVAETQGNPLALLELPRGLTPAELAGGFGRPDARSLAGQIEQSFLRRVQSLPAETQRLLLIAAAEPVGDVSLLARAADLLGIDAAAAAPAESAGLITLGTRVRFRHPLVRSAAYRVASPEDRQGVHRALADATDPRADPDRRAWHLANAAPAPDEAVAAELERSAGRAQARGGVAAAAAFLERAAELTPDSARRGARALAAARAKHRAGGYDAALELLDAAGLSPLDERDLAQADLLRGQIMFASRSAGAGLPLLLKAAKRLEPLDAGLARETYRDALYAAFTAGRLPDGAQLADVAAAALAAPPGPLPERNDLLMNGVAAMVTEGYAAGVPMVRRALDAFRTEGVSREEGLGWLPLASRMAYNVWDFDGWSTLSAKLVELARETGAMSILPPALLLLVPNRAHAGQLAVAESLVAEAVTIGEATGSRFFAQYCALVIEPWRGREAATRQAIEAITRDLALQGEGKVLTATHWASAVLCNGLARYEEAYVAAERGCENPQELGLAISSMVELVEAATRSGRPARAAAAALHIDEMAQAAGTDWALGTSALVRAQVSGGPAADALYREAIERLGRTEVGVAGARSRLLHGEWLRRENRRAEAREQLGAAYELLGQMGAEAFADRARRELQATGETVRKRPVEVRATLTAQEAQIAQLAGDGLTNSEIGAQLFISPHTVEWHLRKIFVKLGIVSRKQIRATLLEGRDETV</sequence>
<dbReference type="GO" id="GO:0004016">
    <property type="term" value="F:adenylate cyclase activity"/>
    <property type="evidence" value="ECO:0007669"/>
    <property type="project" value="TreeGrafter"/>
</dbReference>
<dbReference type="PROSITE" id="PS50043">
    <property type="entry name" value="HTH_LUXR_2"/>
    <property type="match status" value="1"/>
</dbReference>
<evidence type="ECO:0000313" key="5">
    <source>
        <dbReference type="Proteomes" id="UP001139648"/>
    </source>
</evidence>
<dbReference type="InterPro" id="IPR041664">
    <property type="entry name" value="AAA_16"/>
</dbReference>
<reference evidence="4" key="1">
    <citation type="submission" date="2022-06" db="EMBL/GenBank/DDBJ databases">
        <title>Sequencing the genomes of 1000 actinobacteria strains.</title>
        <authorList>
            <person name="Klenk H.-P."/>
        </authorList>
    </citation>
    <scope>NUCLEOTIDE SEQUENCE</scope>
    <source>
        <strain evidence="4">DSM 46694</strain>
    </source>
</reference>
<dbReference type="InterPro" id="IPR016032">
    <property type="entry name" value="Sig_transdc_resp-reg_C-effctor"/>
</dbReference>
<dbReference type="GO" id="GO:0005737">
    <property type="term" value="C:cytoplasm"/>
    <property type="evidence" value="ECO:0007669"/>
    <property type="project" value="TreeGrafter"/>
</dbReference>
<dbReference type="CDD" id="cd06170">
    <property type="entry name" value="LuxR_C_like"/>
    <property type="match status" value="1"/>
</dbReference>
<proteinExistence type="predicted"/>
<dbReference type="Gene3D" id="1.10.10.10">
    <property type="entry name" value="Winged helix-like DNA-binding domain superfamily/Winged helix DNA-binding domain"/>
    <property type="match status" value="1"/>
</dbReference>
<keyword evidence="4" id="KW-0238">DNA-binding</keyword>
<dbReference type="InterPro" id="IPR027417">
    <property type="entry name" value="P-loop_NTPase"/>
</dbReference>
<feature type="domain" description="HTH luxR-type" evidence="3">
    <location>
        <begin position="853"/>
        <end position="918"/>
    </location>
</feature>
<dbReference type="GO" id="GO:0003677">
    <property type="term" value="F:DNA binding"/>
    <property type="evidence" value="ECO:0007669"/>
    <property type="project" value="UniProtKB-KW"/>
</dbReference>
<organism evidence="4 5">
    <name type="scientific">Nonomuraea thailandensis</name>
    <dbReference type="NCBI Taxonomy" id="1188745"/>
    <lineage>
        <taxon>Bacteria</taxon>
        <taxon>Bacillati</taxon>
        <taxon>Actinomycetota</taxon>
        <taxon>Actinomycetes</taxon>
        <taxon>Streptosporangiales</taxon>
        <taxon>Streptosporangiaceae</taxon>
        <taxon>Nonomuraea</taxon>
    </lineage>
</organism>
<dbReference type="PANTHER" id="PTHR16305">
    <property type="entry name" value="TESTICULAR SOLUBLE ADENYLYL CYCLASE"/>
    <property type="match status" value="1"/>
</dbReference>
<dbReference type="PANTHER" id="PTHR16305:SF35">
    <property type="entry name" value="TRANSCRIPTIONAL ACTIVATOR DOMAIN"/>
    <property type="match status" value="1"/>
</dbReference>
<protein>
    <submittedName>
        <fullName evidence="4">DNA-binding CsgD family transcriptional regulator</fullName>
    </submittedName>
</protein>
<dbReference type="GO" id="GO:0006355">
    <property type="term" value="P:regulation of DNA-templated transcription"/>
    <property type="evidence" value="ECO:0007669"/>
    <property type="project" value="InterPro"/>
</dbReference>
<dbReference type="EMBL" id="JAMZEB010000002">
    <property type="protein sequence ID" value="MCP2355537.1"/>
    <property type="molecule type" value="Genomic_DNA"/>
</dbReference>
<keyword evidence="1" id="KW-0547">Nucleotide-binding</keyword>
<evidence type="ECO:0000256" key="1">
    <source>
        <dbReference type="ARBA" id="ARBA00022741"/>
    </source>
</evidence>
<comment type="caution">
    <text evidence="4">The sequence shown here is derived from an EMBL/GenBank/DDBJ whole genome shotgun (WGS) entry which is preliminary data.</text>
</comment>
<dbReference type="SMART" id="SM00421">
    <property type="entry name" value="HTH_LUXR"/>
    <property type="match status" value="1"/>
</dbReference>
<keyword evidence="2" id="KW-0067">ATP-binding</keyword>
<accession>A0A9X2JZQ6</accession>